<evidence type="ECO:0000259" key="7">
    <source>
        <dbReference type="Pfam" id="PF04577"/>
    </source>
</evidence>
<evidence type="ECO:0000256" key="2">
    <source>
        <dbReference type="ARBA" id="ARBA00004881"/>
    </source>
</evidence>
<dbReference type="InterPro" id="IPR049625">
    <property type="entry name" value="Glyco_transf_61_cat"/>
</dbReference>
<evidence type="ECO:0000256" key="5">
    <source>
        <dbReference type="ARBA" id="ARBA00023180"/>
    </source>
</evidence>
<dbReference type="GO" id="GO:0016763">
    <property type="term" value="F:pentosyltransferase activity"/>
    <property type="evidence" value="ECO:0007669"/>
    <property type="project" value="UniProtKB-ARBA"/>
</dbReference>
<reference evidence="8 9" key="1">
    <citation type="journal article" date="2020" name="Nat. Food">
        <title>A phased Vanilla planifolia genome enables genetic improvement of flavour and production.</title>
        <authorList>
            <person name="Hasing T."/>
            <person name="Tang H."/>
            <person name="Brym M."/>
            <person name="Khazi F."/>
            <person name="Huang T."/>
            <person name="Chambers A.H."/>
        </authorList>
    </citation>
    <scope>NUCLEOTIDE SEQUENCE [LARGE SCALE GENOMIC DNA]</scope>
    <source>
        <tissue evidence="8">Leaf</tissue>
    </source>
</reference>
<dbReference type="OrthoDB" id="529273at2759"/>
<organism evidence="8 9">
    <name type="scientific">Vanilla planifolia</name>
    <name type="common">Vanilla</name>
    <dbReference type="NCBI Taxonomy" id="51239"/>
    <lineage>
        <taxon>Eukaryota</taxon>
        <taxon>Viridiplantae</taxon>
        <taxon>Streptophyta</taxon>
        <taxon>Embryophyta</taxon>
        <taxon>Tracheophyta</taxon>
        <taxon>Spermatophyta</taxon>
        <taxon>Magnoliopsida</taxon>
        <taxon>Liliopsida</taxon>
        <taxon>Asparagales</taxon>
        <taxon>Orchidaceae</taxon>
        <taxon>Vanilloideae</taxon>
        <taxon>Vanilleae</taxon>
        <taxon>Vanilla</taxon>
    </lineage>
</organism>
<keyword evidence="4" id="KW-0808">Transferase</keyword>
<evidence type="ECO:0000256" key="1">
    <source>
        <dbReference type="ARBA" id="ARBA00004323"/>
    </source>
</evidence>
<keyword evidence="3" id="KW-0328">Glycosyltransferase</keyword>
<evidence type="ECO:0000256" key="4">
    <source>
        <dbReference type="ARBA" id="ARBA00022679"/>
    </source>
</evidence>
<accession>A0A835QA55</accession>
<dbReference type="PANTHER" id="PTHR20961">
    <property type="entry name" value="GLYCOSYLTRANSFERASE"/>
    <property type="match status" value="1"/>
</dbReference>
<dbReference type="Proteomes" id="UP000639772">
    <property type="component" value="Chromosome 10"/>
</dbReference>
<dbReference type="AlphaFoldDB" id="A0A835QA55"/>
<evidence type="ECO:0000313" key="9">
    <source>
        <dbReference type="Proteomes" id="UP000639772"/>
    </source>
</evidence>
<name>A0A835QA55_VANPL</name>
<dbReference type="EMBL" id="JADCNM010000010">
    <property type="protein sequence ID" value="KAG0465542.1"/>
    <property type="molecule type" value="Genomic_DNA"/>
</dbReference>
<gene>
    <name evidence="8" type="ORF">HPP92_019706</name>
</gene>
<proteinExistence type="predicted"/>
<feature type="domain" description="Glycosyltransferase 61 catalytic" evidence="7">
    <location>
        <begin position="257"/>
        <end position="407"/>
    </location>
</feature>
<comment type="caution">
    <text evidence="8">The sequence shown here is derived from an EMBL/GenBank/DDBJ whole genome shotgun (WGS) entry which is preliminary data.</text>
</comment>
<evidence type="ECO:0000256" key="3">
    <source>
        <dbReference type="ARBA" id="ARBA00022676"/>
    </source>
</evidence>
<comment type="pathway">
    <text evidence="2">Glycan metabolism.</text>
</comment>
<feature type="region of interest" description="Disordered" evidence="6">
    <location>
        <begin position="92"/>
        <end position="112"/>
    </location>
</feature>
<evidence type="ECO:0000256" key="6">
    <source>
        <dbReference type="SAM" id="MobiDB-lite"/>
    </source>
</evidence>
<sequence length="518" mass="58108">MMEKKPGSKMSHLRAISSLAEPRRLCFAAMLTCCLLLPSIYLIIFLKPLCFLKFEQSVSFTVQVQKVQKTSVETAMETRSLPLVEEEKEEAHLSLPTKANLTQKGGSPLGGKSLVKDTPETSVFCDTSQERYDACVLTGDIRVVSNSSRIIAVAASQPSNVSWKIRPYPRKWEPPLMIRIKELSVSSSASTPDGAAPPCTVTHTTPAVVFSTGGFSGNFFHDTSDILIPLFATSHDFYGEVRFLVVDFSSRFVAKYKPLLSRLSRHELINLDDNDDVHCFPEVRAGLINNKELGIDQANPPRGATMQGFRDLLRSSLSLKRKNVARRGKNKPRLLVQLRKGSRELLNSREVIKMARKMGFRVVVTGPEETKNITSYSAIVNSVDALLGVHGAGLTNMVFLPDGAAMVQIVPWGSLMWACRFSYGDPAIGMGLRYFEYEIKEEESSLIEQYPRDHLVFTNPLEIHKQGWNMLWYVFLEKQKLRVDLQRFNETLIEVLRYLKQEKAMPGSSKNASFFSVA</sequence>
<comment type="subcellular location">
    <subcellularLocation>
        <location evidence="1">Golgi apparatus membrane</location>
        <topology evidence="1">Single-pass type II membrane protein</topology>
    </subcellularLocation>
</comment>
<evidence type="ECO:0000313" key="8">
    <source>
        <dbReference type="EMBL" id="KAG0465542.1"/>
    </source>
</evidence>
<dbReference type="InterPro" id="IPR007657">
    <property type="entry name" value="Glycosyltransferase_61"/>
</dbReference>
<protein>
    <recommendedName>
        <fullName evidence="7">Glycosyltransferase 61 catalytic domain-containing protein</fullName>
    </recommendedName>
</protein>
<dbReference type="PANTHER" id="PTHR20961:SF5">
    <property type="entry name" value="GLYCOSYLTRANSFERASE-RELATED"/>
    <property type="match status" value="1"/>
</dbReference>
<dbReference type="Pfam" id="PF04577">
    <property type="entry name" value="Glyco_transf_61"/>
    <property type="match status" value="1"/>
</dbReference>
<dbReference type="GO" id="GO:0000139">
    <property type="term" value="C:Golgi membrane"/>
    <property type="evidence" value="ECO:0007669"/>
    <property type="project" value="UniProtKB-SubCell"/>
</dbReference>
<keyword evidence="5" id="KW-0325">Glycoprotein</keyword>